<name>A0ABR1UY85_9PEZI</name>
<dbReference type="Proteomes" id="UP001446871">
    <property type="component" value="Unassembled WGS sequence"/>
</dbReference>
<organism evidence="1 2">
    <name type="scientific">Apiospora saccharicola</name>
    <dbReference type="NCBI Taxonomy" id="335842"/>
    <lineage>
        <taxon>Eukaryota</taxon>
        <taxon>Fungi</taxon>
        <taxon>Dikarya</taxon>
        <taxon>Ascomycota</taxon>
        <taxon>Pezizomycotina</taxon>
        <taxon>Sordariomycetes</taxon>
        <taxon>Xylariomycetidae</taxon>
        <taxon>Amphisphaeriales</taxon>
        <taxon>Apiosporaceae</taxon>
        <taxon>Apiospora</taxon>
    </lineage>
</organism>
<sequence>MVNGSLAQSGARRGPATFDRFPELPPELRFIVWEQAFLSLAKDLPRDWELTLRYAEEEDGGAVVVESDRMDTLPTHGPMRDRYIGNLRMANNESNHVFEKYCFMKVFTPAPCLEDSELRYGNGLVLLKRVWLAPEDQWMFNFEFNSIGDIDSDDEYPLPIFQEWMTELEECDHPTALQDSLAVLRSIRHLRVGFRALSGYTEHEIDLFLMSLPQLSRISIYLEGIPADQVPDRFETMVNRLDHSFENRHIAADCFFRVLAKYRFNNGFVRVPESATKDIVVPDKEVRKSRKYRDLRDFVFEDLKYAARPPPGILGLDRDDLRSFIDRWVALGERGIERVMVTRLTSTFAPKEFRRQPFQWRSPGAAGSIYAWPRS</sequence>
<dbReference type="EMBL" id="JAQQWM010000005">
    <property type="protein sequence ID" value="KAK8063894.1"/>
    <property type="molecule type" value="Genomic_DNA"/>
</dbReference>
<evidence type="ECO:0000313" key="1">
    <source>
        <dbReference type="EMBL" id="KAK8063894.1"/>
    </source>
</evidence>
<reference evidence="1 2" key="1">
    <citation type="submission" date="2023-01" db="EMBL/GenBank/DDBJ databases">
        <title>Analysis of 21 Apiospora genomes using comparative genomics revels a genus with tremendous synthesis potential of carbohydrate active enzymes and secondary metabolites.</title>
        <authorList>
            <person name="Sorensen T."/>
        </authorList>
    </citation>
    <scope>NUCLEOTIDE SEQUENCE [LARGE SCALE GENOMIC DNA]</scope>
    <source>
        <strain evidence="1 2">CBS 83171</strain>
    </source>
</reference>
<protein>
    <submittedName>
        <fullName evidence="1">Uncharacterized protein</fullName>
    </submittedName>
</protein>
<evidence type="ECO:0000313" key="2">
    <source>
        <dbReference type="Proteomes" id="UP001446871"/>
    </source>
</evidence>
<proteinExistence type="predicted"/>
<accession>A0ABR1UY85</accession>
<keyword evidence="2" id="KW-1185">Reference proteome</keyword>
<comment type="caution">
    <text evidence="1">The sequence shown here is derived from an EMBL/GenBank/DDBJ whole genome shotgun (WGS) entry which is preliminary data.</text>
</comment>
<gene>
    <name evidence="1" type="ORF">PG996_008546</name>
</gene>